<dbReference type="CDD" id="cd06735">
    <property type="entry name" value="PDZ5_MAGI-1_3-like"/>
    <property type="match status" value="1"/>
</dbReference>
<dbReference type="Gene3D" id="3.30.63.10">
    <property type="entry name" value="Guanylate Kinase phosphate binding domain"/>
    <property type="match status" value="1"/>
</dbReference>
<gene>
    <name evidence="8" type="ORF">M513_03814</name>
</gene>
<evidence type="ECO:0000256" key="3">
    <source>
        <dbReference type="ARBA" id="ARBA00023136"/>
    </source>
</evidence>
<evidence type="ECO:0000256" key="1">
    <source>
        <dbReference type="ARBA" id="ARBA00004170"/>
    </source>
</evidence>
<feature type="compositionally biased region" description="Polar residues" evidence="4">
    <location>
        <begin position="1052"/>
        <end position="1068"/>
    </location>
</feature>
<dbReference type="PROSITE" id="PS50020">
    <property type="entry name" value="WW_DOMAIN_2"/>
    <property type="match status" value="2"/>
</dbReference>
<keyword evidence="9" id="KW-1185">Reference proteome</keyword>
<feature type="domain" description="PDZ" evidence="7">
    <location>
        <begin position="847"/>
        <end position="929"/>
    </location>
</feature>
<dbReference type="Pfam" id="PF00625">
    <property type="entry name" value="Guanylate_kin"/>
    <property type="match status" value="1"/>
</dbReference>
<evidence type="ECO:0008006" key="10">
    <source>
        <dbReference type="Google" id="ProtNLM"/>
    </source>
</evidence>
<evidence type="ECO:0000259" key="7">
    <source>
        <dbReference type="PROSITE" id="PS50106"/>
    </source>
</evidence>
<dbReference type="SMART" id="SM00072">
    <property type="entry name" value="GuKc"/>
    <property type="match status" value="1"/>
</dbReference>
<feature type="region of interest" description="Disordered" evidence="4">
    <location>
        <begin position="692"/>
        <end position="738"/>
    </location>
</feature>
<feature type="domain" description="PDZ" evidence="7">
    <location>
        <begin position="552"/>
        <end position="615"/>
    </location>
</feature>
<dbReference type="FunFam" id="3.30.63.10:FF:000002">
    <property type="entry name" value="Guanylate kinase 1"/>
    <property type="match status" value="1"/>
</dbReference>
<dbReference type="InterPro" id="IPR027417">
    <property type="entry name" value="P-loop_NTPase"/>
</dbReference>
<dbReference type="SUPFAM" id="SSF52540">
    <property type="entry name" value="P-loop containing nucleoside triphosphate hydrolases"/>
    <property type="match status" value="1"/>
</dbReference>
<dbReference type="InterPro" id="IPR036034">
    <property type="entry name" value="PDZ_sf"/>
</dbReference>
<dbReference type="SMART" id="SM00456">
    <property type="entry name" value="WW"/>
    <property type="match status" value="2"/>
</dbReference>
<feature type="region of interest" description="Disordered" evidence="4">
    <location>
        <begin position="1041"/>
        <end position="1068"/>
    </location>
</feature>
<evidence type="ECO:0000256" key="4">
    <source>
        <dbReference type="SAM" id="MobiDB-lite"/>
    </source>
</evidence>
<dbReference type="SMART" id="SM00228">
    <property type="entry name" value="PDZ"/>
    <property type="match status" value="5"/>
</dbReference>
<keyword evidence="2" id="KW-0677">Repeat</keyword>
<comment type="subcellular location">
    <subcellularLocation>
        <location evidence="1">Membrane</location>
        <topology evidence="1">Peripheral membrane protein</topology>
    </subcellularLocation>
</comment>
<sequence length="1267" mass="138586">MADEAISANSQWPSLVNEIVLSFVPPTIPCPFSCRGGSENGQFLTVSLSKAEHLTYLRGEMRLRDGDLLLEVGGRKLSGLTSYHAQKWLDHCCHRGGPVLVKFLRPGALTTDLRRYLAMRFPKDSADRQLQNSIRDNVYLQTVPCTTRKAKPGEIDGVDYRFVSREEFLALECEGRLLESGDFQGNLYGTPTPPKLEEIVDVELVNDVFLPDSEAASLTVVERDVGKRVPAEGSAAAGAMPSLSQSSLLPAPSVSTSMDGSLVVADELGPLPPNWEVGYTDIGEKYFIDHNTGTTHWTDPREAPLTDVDQKGTIISAQPSSIANLDLPFGWEMVDDPQYGIYYVDHVNKKTQYERPEPSIDKPRKALSSVTSMETCRVESRAGSEVHPFAVHCPNKSLFTRDPTELRGEMVTAVLVKGHKGLGFTLVGSDGNSRGQEFLQIKSVLPGGPAYKDGRLRMGTQKRRRDCLDFSNSLSLSAGDVLVFVNDTCVLGYSQDEVIRVFQMISVGQQVTLQVCRGYPLLFDPCDPSTDFVTQNAYRDTYDLSSPSGVRTVHIVKGDMGFGFTIADSPYGQKVKKVLDRPRCHGLLEGDILCQVNGRDVRRLNHAAIVDVLRDCPVGRQVAMVVQSGIASQVDTSRPEHPPIVPAKPNRCASEIGRPLSFHADYRSQEVQMRRSRTPSGGDVIAYKERRSVLPELRPRSKTPGVAPPKPAKPNGYLQNGWTQSSQKMDNSQPLNPLYENFSRFGRLSTSRPQSAVDLKYGPLNFLKKAFSQNFASLFLRNGPPTQNGGRTRTPSSSCFASATPNYVPATVYSSRFASKPSVSTGGMYGETMAANNDSSAAYDYVTVNLLRHPTGFGFRLLGGTEEGSHVRVGQLVPGGAASQDGRLRFNDEIVEIDGQCILNCGHQEAVDLMSDASRRGRVKLVVRRRRAEFPRSVSMPLSSREARAYPFDVTVVRRENEGFGFVIISSVNRAGSAIGRIINGSPAARCGQLRVGDRILAVNGIGILKMPHGEIVNLIKDSGYAVTLTVGSPDDAAYPETNGFRSEQPHGVTQQPQTTAASEVNLDRSNSAESLRRAIGRLSPPLNEAIGYDEIIVSEPPSPTRVRWSIASEELSSVGIFRGGPIVQTPPLPPPSNDEYFAVELQRGSKGFGFSIRGGREFSSMPLFVLRIAEGGPADLDRRLQVGDQLLEINGVSTTNMTHSEAIELIKREPFVRLLVRRQLQLSVPNGGTHGISCNVQNVPIASAAYSHVVDPRSSSTWNRQH</sequence>
<dbReference type="InterPro" id="IPR008145">
    <property type="entry name" value="GK/Ca_channel_bsu"/>
</dbReference>
<dbReference type="PROSITE" id="PS50052">
    <property type="entry name" value="GUANYLATE_KINASE_2"/>
    <property type="match status" value="1"/>
</dbReference>
<dbReference type="Proteomes" id="UP000030764">
    <property type="component" value="Unassembled WGS sequence"/>
</dbReference>
<feature type="domain" description="PDZ" evidence="7">
    <location>
        <begin position="953"/>
        <end position="1035"/>
    </location>
</feature>
<dbReference type="GO" id="GO:0005737">
    <property type="term" value="C:cytoplasm"/>
    <property type="evidence" value="ECO:0007669"/>
    <property type="project" value="TreeGrafter"/>
</dbReference>
<feature type="domain" description="WW" evidence="5">
    <location>
        <begin position="325"/>
        <end position="358"/>
    </location>
</feature>
<evidence type="ECO:0000313" key="9">
    <source>
        <dbReference type="Proteomes" id="UP000030764"/>
    </source>
</evidence>
<dbReference type="Gene3D" id="2.30.42.10">
    <property type="match status" value="6"/>
</dbReference>
<dbReference type="PANTHER" id="PTHR10316:SF40">
    <property type="entry name" value="LD27118P"/>
    <property type="match status" value="1"/>
</dbReference>
<dbReference type="CDD" id="cd00201">
    <property type="entry name" value="WW"/>
    <property type="match status" value="2"/>
</dbReference>
<name>A0A085MD77_9BILA</name>
<dbReference type="InterPro" id="IPR036020">
    <property type="entry name" value="WW_dom_sf"/>
</dbReference>
<dbReference type="FunFam" id="2.20.70.10:FF:000001">
    <property type="entry name" value="Membrane-associated guanylate kinase, WW and PDZ domain-containing protein 1"/>
    <property type="match status" value="1"/>
</dbReference>
<dbReference type="Pfam" id="PF00397">
    <property type="entry name" value="WW"/>
    <property type="match status" value="2"/>
</dbReference>
<dbReference type="InterPro" id="IPR008144">
    <property type="entry name" value="Guanylate_kin-like_dom"/>
</dbReference>
<dbReference type="PROSITE" id="PS00856">
    <property type="entry name" value="GUANYLATE_KINASE_1"/>
    <property type="match status" value="1"/>
</dbReference>
<dbReference type="CDD" id="cd06734">
    <property type="entry name" value="PDZ4_MAGI-1_3-like"/>
    <property type="match status" value="1"/>
</dbReference>
<dbReference type="InterPro" id="IPR001202">
    <property type="entry name" value="WW_dom"/>
</dbReference>
<feature type="compositionally biased region" description="Polar residues" evidence="4">
    <location>
        <begin position="717"/>
        <end position="735"/>
    </location>
</feature>
<feature type="domain" description="Guanylate kinase-like" evidence="6">
    <location>
        <begin position="97"/>
        <end position="190"/>
    </location>
</feature>
<dbReference type="InterPro" id="IPR001478">
    <property type="entry name" value="PDZ"/>
</dbReference>
<dbReference type="GO" id="GO:0007165">
    <property type="term" value="P:signal transduction"/>
    <property type="evidence" value="ECO:0007669"/>
    <property type="project" value="TreeGrafter"/>
</dbReference>
<evidence type="ECO:0000259" key="5">
    <source>
        <dbReference type="PROSITE" id="PS50020"/>
    </source>
</evidence>
<dbReference type="PANTHER" id="PTHR10316">
    <property type="entry name" value="MEMBRANE ASSOCIATED GUANYLATE KINASE-RELATED"/>
    <property type="match status" value="1"/>
</dbReference>
<dbReference type="GO" id="GO:0034330">
    <property type="term" value="P:cell junction organization"/>
    <property type="evidence" value="ECO:0007669"/>
    <property type="project" value="UniProtKB-ARBA"/>
</dbReference>
<dbReference type="InterPro" id="IPR020590">
    <property type="entry name" value="Guanylate_kinase_CS"/>
</dbReference>
<feature type="domain" description="PDZ" evidence="7">
    <location>
        <begin position="412"/>
        <end position="503"/>
    </location>
</feature>
<dbReference type="SUPFAM" id="SSF51045">
    <property type="entry name" value="WW domain"/>
    <property type="match status" value="2"/>
</dbReference>
<dbReference type="EMBL" id="KL363201">
    <property type="protein sequence ID" value="KFD55173.1"/>
    <property type="molecule type" value="Genomic_DNA"/>
</dbReference>
<proteinExistence type="predicted"/>
<protein>
    <recommendedName>
        <fullName evidence="10">PDZ/DHR/GLGF domain protein</fullName>
    </recommendedName>
</protein>
<organism evidence="8 9">
    <name type="scientific">Trichuris suis</name>
    <name type="common">pig whipworm</name>
    <dbReference type="NCBI Taxonomy" id="68888"/>
    <lineage>
        <taxon>Eukaryota</taxon>
        <taxon>Metazoa</taxon>
        <taxon>Ecdysozoa</taxon>
        <taxon>Nematoda</taxon>
        <taxon>Enoplea</taxon>
        <taxon>Dorylaimia</taxon>
        <taxon>Trichinellida</taxon>
        <taxon>Trichuridae</taxon>
        <taxon>Trichuris</taxon>
    </lineage>
</organism>
<dbReference type="AlphaFoldDB" id="A0A085MD77"/>
<dbReference type="SUPFAM" id="SSF50156">
    <property type="entry name" value="PDZ domain-like"/>
    <property type="match status" value="5"/>
</dbReference>
<dbReference type="PROSITE" id="PS50106">
    <property type="entry name" value="PDZ"/>
    <property type="match status" value="5"/>
</dbReference>
<dbReference type="Pfam" id="PF00595">
    <property type="entry name" value="PDZ"/>
    <property type="match status" value="4"/>
</dbReference>
<reference evidence="8 9" key="1">
    <citation type="journal article" date="2014" name="Nat. Genet.">
        <title>Genome and transcriptome of the porcine whipworm Trichuris suis.</title>
        <authorList>
            <person name="Jex A.R."/>
            <person name="Nejsum P."/>
            <person name="Schwarz E.M."/>
            <person name="Hu L."/>
            <person name="Young N.D."/>
            <person name="Hall R.S."/>
            <person name="Korhonen P.K."/>
            <person name="Liao S."/>
            <person name="Thamsborg S."/>
            <person name="Xia J."/>
            <person name="Xu P."/>
            <person name="Wang S."/>
            <person name="Scheerlinck J.P."/>
            <person name="Hofmann A."/>
            <person name="Sternberg P.W."/>
            <person name="Wang J."/>
            <person name="Gasser R.B."/>
        </authorList>
    </citation>
    <scope>NUCLEOTIDE SEQUENCE [LARGE SCALE GENOMIC DNA]</scope>
    <source>
        <strain evidence="8">DCEP-RM93M</strain>
    </source>
</reference>
<evidence type="ECO:0000313" key="8">
    <source>
        <dbReference type="EMBL" id="KFD55173.1"/>
    </source>
</evidence>
<dbReference type="PROSITE" id="PS01159">
    <property type="entry name" value="WW_DOMAIN_1"/>
    <property type="match status" value="1"/>
</dbReference>
<dbReference type="CDD" id="cd06732">
    <property type="entry name" value="PDZ2_MAGI-1_3-like"/>
    <property type="match status" value="1"/>
</dbReference>
<evidence type="ECO:0000256" key="2">
    <source>
        <dbReference type="ARBA" id="ARBA00022737"/>
    </source>
</evidence>
<feature type="domain" description="PDZ" evidence="7">
    <location>
        <begin position="1143"/>
        <end position="1213"/>
    </location>
</feature>
<feature type="domain" description="WW" evidence="5">
    <location>
        <begin position="269"/>
        <end position="302"/>
    </location>
</feature>
<dbReference type="Gene3D" id="2.20.70.10">
    <property type="match status" value="2"/>
</dbReference>
<accession>A0A085MD77</accession>
<keyword evidence="3" id="KW-0472">Membrane</keyword>
<evidence type="ECO:0000259" key="6">
    <source>
        <dbReference type="PROSITE" id="PS50052"/>
    </source>
</evidence>
<dbReference type="GO" id="GO:0016020">
    <property type="term" value="C:membrane"/>
    <property type="evidence" value="ECO:0007669"/>
    <property type="project" value="UniProtKB-SubCell"/>
</dbReference>